<evidence type="ECO:0000259" key="1">
    <source>
        <dbReference type="PROSITE" id="PS50042"/>
    </source>
</evidence>
<dbReference type="EMBL" id="CP003346">
    <property type="protein sequence ID" value="AGA78315.1"/>
    <property type="molecule type" value="Genomic_DNA"/>
</dbReference>
<dbReference type="OrthoDB" id="667553at2"/>
<dbReference type="RefSeq" id="WP_015265875.1">
    <property type="nucleotide sequence ID" value="NC_019904.1"/>
</dbReference>
<dbReference type="CDD" id="cd00038">
    <property type="entry name" value="CAP_ED"/>
    <property type="match status" value="1"/>
</dbReference>
<dbReference type="eggNOG" id="COG0664">
    <property type="taxonomic scope" value="Bacteria"/>
</dbReference>
<name>L0G0B4_ECHVK</name>
<dbReference type="Proteomes" id="UP000010796">
    <property type="component" value="Chromosome"/>
</dbReference>
<proteinExistence type="predicted"/>
<keyword evidence="3" id="KW-1185">Reference proteome</keyword>
<evidence type="ECO:0000313" key="3">
    <source>
        <dbReference type="Proteomes" id="UP000010796"/>
    </source>
</evidence>
<reference evidence="3" key="1">
    <citation type="submission" date="2012-02" db="EMBL/GenBank/DDBJ databases">
        <title>The complete genome of Echinicola vietnamensis DSM 17526.</title>
        <authorList>
            <person name="Lucas S."/>
            <person name="Copeland A."/>
            <person name="Lapidus A."/>
            <person name="Glavina del Rio T."/>
            <person name="Dalin E."/>
            <person name="Tice H."/>
            <person name="Bruce D."/>
            <person name="Goodwin L."/>
            <person name="Pitluck S."/>
            <person name="Peters L."/>
            <person name="Ovchinnikova G."/>
            <person name="Teshima H."/>
            <person name="Kyrpides N."/>
            <person name="Mavromatis K."/>
            <person name="Ivanova N."/>
            <person name="Brettin T."/>
            <person name="Detter J.C."/>
            <person name="Han C."/>
            <person name="Larimer F."/>
            <person name="Land M."/>
            <person name="Hauser L."/>
            <person name="Markowitz V."/>
            <person name="Cheng J.-F."/>
            <person name="Hugenholtz P."/>
            <person name="Woyke T."/>
            <person name="Wu D."/>
            <person name="Brambilla E."/>
            <person name="Klenk H.-P."/>
            <person name="Eisen J.A."/>
        </authorList>
    </citation>
    <scope>NUCLEOTIDE SEQUENCE [LARGE SCALE GENOMIC DNA]</scope>
    <source>
        <strain evidence="3">DSM 17526 / LMG 23754 / KMM 6221</strain>
    </source>
</reference>
<dbReference type="Pfam" id="PF00027">
    <property type="entry name" value="cNMP_binding"/>
    <property type="match status" value="1"/>
</dbReference>
<evidence type="ECO:0000313" key="2">
    <source>
        <dbReference type="EMBL" id="AGA78315.1"/>
    </source>
</evidence>
<accession>L0G0B4</accession>
<dbReference type="InterPro" id="IPR018490">
    <property type="entry name" value="cNMP-bd_dom_sf"/>
</dbReference>
<sequence>MTANLINTILSLIELDENGVSELKAISQIRRFSSGEHWIREGQVPRSFGFVEKGLFRIYYADAEGNEVTKGFFQEGSFPTAYTALQTGSPSFFSIQALEGAQLVTIDYARWLEMYRADPVWKDFLIVMLTKGYMKKEKRERELLQLSAAERYRGFLTEYPGLESRIKQHFIASYLGITPVALSRIRKKMRCINLG</sequence>
<feature type="domain" description="Cyclic nucleotide-binding" evidence="1">
    <location>
        <begin position="11"/>
        <end position="114"/>
    </location>
</feature>
<dbReference type="STRING" id="926556.Echvi_2063"/>
<dbReference type="InterPro" id="IPR000595">
    <property type="entry name" value="cNMP-bd_dom"/>
</dbReference>
<dbReference type="InterPro" id="IPR014710">
    <property type="entry name" value="RmlC-like_jellyroll"/>
</dbReference>
<dbReference type="HOGENOM" id="CLU_075053_9_0_10"/>
<gene>
    <name evidence="2" type="ordered locus">Echvi_2063</name>
</gene>
<dbReference type="KEGG" id="evi:Echvi_2063"/>
<dbReference type="Gene3D" id="2.60.120.10">
    <property type="entry name" value="Jelly Rolls"/>
    <property type="match status" value="1"/>
</dbReference>
<dbReference type="AlphaFoldDB" id="L0G0B4"/>
<protein>
    <submittedName>
        <fullName evidence="2">cAMP-binding protein</fullName>
    </submittedName>
</protein>
<organism evidence="2 3">
    <name type="scientific">Echinicola vietnamensis (strain DSM 17526 / LMG 23754 / KMM 6221)</name>
    <dbReference type="NCBI Taxonomy" id="926556"/>
    <lineage>
        <taxon>Bacteria</taxon>
        <taxon>Pseudomonadati</taxon>
        <taxon>Bacteroidota</taxon>
        <taxon>Cytophagia</taxon>
        <taxon>Cytophagales</taxon>
        <taxon>Cyclobacteriaceae</taxon>
        <taxon>Echinicola</taxon>
    </lineage>
</organism>
<dbReference type="SUPFAM" id="SSF51206">
    <property type="entry name" value="cAMP-binding domain-like"/>
    <property type="match status" value="1"/>
</dbReference>
<dbReference type="PATRIC" id="fig|926556.3.peg.2184"/>
<dbReference type="PROSITE" id="PS50042">
    <property type="entry name" value="CNMP_BINDING_3"/>
    <property type="match status" value="1"/>
</dbReference>